<dbReference type="Pfam" id="PF00501">
    <property type="entry name" value="AMP-binding"/>
    <property type="match status" value="1"/>
</dbReference>
<organism evidence="5 6">
    <name type="scientific">Thyridium curvatum</name>
    <dbReference type="NCBI Taxonomy" id="1093900"/>
    <lineage>
        <taxon>Eukaryota</taxon>
        <taxon>Fungi</taxon>
        <taxon>Dikarya</taxon>
        <taxon>Ascomycota</taxon>
        <taxon>Pezizomycotina</taxon>
        <taxon>Sordariomycetes</taxon>
        <taxon>Sordariomycetidae</taxon>
        <taxon>Thyridiales</taxon>
        <taxon>Thyridiaceae</taxon>
        <taxon>Thyridium</taxon>
    </lineage>
</organism>
<dbReference type="PANTHER" id="PTHR43439:SF2">
    <property type="entry name" value="ENZYME, PUTATIVE (JCVI)-RELATED"/>
    <property type="match status" value="1"/>
</dbReference>
<dbReference type="InterPro" id="IPR036291">
    <property type="entry name" value="NAD(P)-bd_dom_sf"/>
</dbReference>
<gene>
    <name evidence="5" type="ORF">E0L32_000640</name>
</gene>
<dbReference type="PROSITE" id="PS00012">
    <property type="entry name" value="PHOSPHOPANTETHEINE"/>
    <property type="match status" value="1"/>
</dbReference>
<dbReference type="SUPFAM" id="SSF51735">
    <property type="entry name" value="NAD(P)-binding Rossmann-fold domains"/>
    <property type="match status" value="1"/>
</dbReference>
<evidence type="ECO:0000256" key="1">
    <source>
        <dbReference type="ARBA" id="ARBA00022450"/>
    </source>
</evidence>
<dbReference type="Gene3D" id="1.10.1200.10">
    <property type="entry name" value="ACP-like"/>
    <property type="match status" value="1"/>
</dbReference>
<reference evidence="5 6" key="1">
    <citation type="submission" date="2019-06" db="EMBL/GenBank/DDBJ databases">
        <title>Draft genome sequence of the filamentous fungus Phialemoniopsis curvata isolated from diesel fuel.</title>
        <authorList>
            <person name="Varaljay V.A."/>
            <person name="Lyon W.J."/>
            <person name="Crouch A.L."/>
            <person name="Drake C.E."/>
            <person name="Hollomon J.M."/>
            <person name="Nadeau L.J."/>
            <person name="Nunn H.S."/>
            <person name="Stevenson B.S."/>
            <person name="Bojanowski C.L."/>
            <person name="Crookes-Goodson W.J."/>
        </authorList>
    </citation>
    <scope>NUCLEOTIDE SEQUENCE [LARGE SCALE GENOMIC DNA]</scope>
    <source>
        <strain evidence="5 6">D216</strain>
    </source>
</reference>
<evidence type="ECO:0000256" key="2">
    <source>
        <dbReference type="ARBA" id="ARBA00022553"/>
    </source>
</evidence>
<dbReference type="STRING" id="1093900.A0A507B575"/>
<dbReference type="GeneID" id="41968087"/>
<proteinExistence type="predicted"/>
<dbReference type="PANTHER" id="PTHR43439">
    <property type="entry name" value="PHENYLACETATE-COENZYME A LIGASE"/>
    <property type="match status" value="1"/>
</dbReference>
<dbReference type="InterPro" id="IPR013120">
    <property type="entry name" value="FAR_NAD-bd"/>
</dbReference>
<dbReference type="SUPFAM" id="SSF56801">
    <property type="entry name" value="Acetyl-CoA synthetase-like"/>
    <property type="match status" value="1"/>
</dbReference>
<keyword evidence="2" id="KW-0597">Phosphoprotein</keyword>
<dbReference type="EMBL" id="SKBQ01000002">
    <property type="protein sequence ID" value="TPX14246.1"/>
    <property type="molecule type" value="Genomic_DNA"/>
</dbReference>
<dbReference type="Pfam" id="PF23562">
    <property type="entry name" value="AMP-binding_C_3"/>
    <property type="match status" value="1"/>
</dbReference>
<dbReference type="RefSeq" id="XP_030995957.1">
    <property type="nucleotide sequence ID" value="XM_031141035.1"/>
</dbReference>
<evidence type="ECO:0000313" key="6">
    <source>
        <dbReference type="Proteomes" id="UP000319257"/>
    </source>
</evidence>
<comment type="caution">
    <text evidence="5">The sequence shown here is derived from an EMBL/GenBank/DDBJ whole genome shotgun (WGS) entry which is preliminary data.</text>
</comment>
<dbReference type="InterPro" id="IPR051414">
    <property type="entry name" value="Adenylate-forming_Reductase"/>
</dbReference>
<feature type="domain" description="Thioester reductase (TE)" evidence="4">
    <location>
        <begin position="690"/>
        <end position="925"/>
    </location>
</feature>
<evidence type="ECO:0000259" key="4">
    <source>
        <dbReference type="Pfam" id="PF07993"/>
    </source>
</evidence>
<protein>
    <submittedName>
        <fullName evidence="5">Uncharacterized protein</fullName>
    </submittedName>
</protein>
<keyword evidence="1" id="KW-0596">Phosphopantetheine</keyword>
<dbReference type="Gene3D" id="3.40.50.720">
    <property type="entry name" value="NAD(P)-binding Rossmann-like Domain"/>
    <property type="match status" value="1"/>
</dbReference>
<dbReference type="AlphaFoldDB" id="A0A507B575"/>
<dbReference type="InterPro" id="IPR042099">
    <property type="entry name" value="ANL_N_sf"/>
</dbReference>
<sequence length="1052" mass="116904">MNGHIDDSPPRYGRRLPLRIIEERAQKEPEREWLSIPRSAEPADGWQKITYRQASRAIDRCEHLIVEAAGRGVPGEFPTIAYLGLNDSRYLAFMFGAVKAGYKARLFRTSFPPFKATDCHVVASSAEFEPAVQSWAQQRAMKVFVLPEEKELLLNESVDVPHTPYEKDFAQAQWEPLVVLHTSGSSGFPKPIVLRNGLMAVADGFRTLPTKYGTLPWVAEMAKRANRLLVPMPFFHISGLFVSCFFSTFYEHVSLGIGSRPISTDLMYQCIKHSGVDAVFLPPSIVDDMSSVPEYLEAFKELKFVAWGGGSLTPQGGARLVENKVQLCNLTSSTEAGPSPFYFQANTALWQYFIFDNPFGGNEFRKLDGDEEIYRHVYVRQNKEPGLQGIFWTFEDQDEFDTQDLYRPHPELPDHWIYYGRADSIIVFSNGEKLNPTSMEAHILSHPQIKGTLVVGTNRLEPALIIEPVNPPQDEAEEHALIQSVWPLIQEANRDTVAHGRIQQDMVMLAHPDKPFPRAGKGTIQRPMAVALYQEEIDRLYETVAHRQEGDAPELDISSEDLLLKSTEQLFTTRFDLPKLSPETDFFTAGMDSLQVITACRLLSAGLKAAGADLEGFLPPRVIYSNPNYSRLAAYLFKLVQSTEPNADGDAAAQEQEMRDMVEKYTQNLPPAETIRSKSGPRSEGQTVLLTGSTGALGSYLLHSLVSNPSVSKVICLNRSADGRQRQAAACSERGLTADFAKCEFLRADLSLPVLGLEEHVYARIVADGIDRVIHNAWPVNFNIALSSFEPHIRGVRHLVDLSARSPRRAPVVFISSISTVDAWTHVKDGLVPEVPIPECGLAAMGYGQSKHVSSLILDEAARVSGVPTASIRVGQIAGPRAAAGAWNRQEWLPTIVASSLYLGVLPRDLGRLSTVDWVPIEDVAGLVLDIALQGTTESIDGYFHCGNPSLTTWDKLADAVKEAYGARIANLVTFEEWVSMLRESAAGTKDANKNPGVKLLDMYEAQQKATEDKVKQVLLDMERTKRHSETARGLQAITPELMKNWCRQWGF</sequence>
<dbReference type="InParanoid" id="A0A507B575"/>
<dbReference type="InterPro" id="IPR006162">
    <property type="entry name" value="Ppantetheine_attach_site"/>
</dbReference>
<keyword evidence="6" id="KW-1185">Reference proteome</keyword>
<name>A0A507B575_9PEZI</name>
<dbReference type="InterPro" id="IPR000873">
    <property type="entry name" value="AMP-dep_synth/lig_dom"/>
</dbReference>
<evidence type="ECO:0000259" key="3">
    <source>
        <dbReference type="Pfam" id="PF00501"/>
    </source>
</evidence>
<feature type="domain" description="AMP-dependent synthetase/ligase" evidence="3">
    <location>
        <begin position="22"/>
        <end position="339"/>
    </location>
</feature>
<dbReference type="PROSITE" id="PS00455">
    <property type="entry name" value="AMP_BINDING"/>
    <property type="match status" value="1"/>
</dbReference>
<accession>A0A507B575</accession>
<dbReference type="Proteomes" id="UP000319257">
    <property type="component" value="Unassembled WGS sequence"/>
</dbReference>
<dbReference type="Gene3D" id="3.40.50.12780">
    <property type="entry name" value="N-terminal domain of ligase-like"/>
    <property type="match status" value="1"/>
</dbReference>
<dbReference type="Pfam" id="PF07993">
    <property type="entry name" value="NAD_binding_4"/>
    <property type="match status" value="1"/>
</dbReference>
<evidence type="ECO:0000313" key="5">
    <source>
        <dbReference type="EMBL" id="TPX14246.1"/>
    </source>
</evidence>
<dbReference type="OrthoDB" id="429813at2759"/>
<dbReference type="InterPro" id="IPR020845">
    <property type="entry name" value="AMP-binding_CS"/>
</dbReference>
<dbReference type="InterPro" id="IPR036736">
    <property type="entry name" value="ACP-like_sf"/>
</dbReference>